<evidence type="ECO:0000313" key="3">
    <source>
        <dbReference type="Proteomes" id="UP000777438"/>
    </source>
</evidence>
<organism evidence="2 3">
    <name type="scientific">Thelonectria olida</name>
    <dbReference type="NCBI Taxonomy" id="1576542"/>
    <lineage>
        <taxon>Eukaryota</taxon>
        <taxon>Fungi</taxon>
        <taxon>Dikarya</taxon>
        <taxon>Ascomycota</taxon>
        <taxon>Pezizomycotina</taxon>
        <taxon>Sordariomycetes</taxon>
        <taxon>Hypocreomycetidae</taxon>
        <taxon>Hypocreales</taxon>
        <taxon>Nectriaceae</taxon>
        <taxon>Thelonectria</taxon>
    </lineage>
</organism>
<dbReference type="Proteomes" id="UP000777438">
    <property type="component" value="Unassembled WGS sequence"/>
</dbReference>
<feature type="region of interest" description="Disordered" evidence="1">
    <location>
        <begin position="1"/>
        <end position="38"/>
    </location>
</feature>
<evidence type="ECO:0000256" key="1">
    <source>
        <dbReference type="SAM" id="MobiDB-lite"/>
    </source>
</evidence>
<name>A0A9P8WIV7_9HYPO</name>
<accession>A0A9P8WIV7</accession>
<reference evidence="2 3" key="1">
    <citation type="journal article" date="2021" name="Nat. Commun.">
        <title>Genetic determinants of endophytism in the Arabidopsis root mycobiome.</title>
        <authorList>
            <person name="Mesny F."/>
            <person name="Miyauchi S."/>
            <person name="Thiergart T."/>
            <person name="Pickel B."/>
            <person name="Atanasova L."/>
            <person name="Karlsson M."/>
            <person name="Huettel B."/>
            <person name="Barry K.W."/>
            <person name="Haridas S."/>
            <person name="Chen C."/>
            <person name="Bauer D."/>
            <person name="Andreopoulos W."/>
            <person name="Pangilinan J."/>
            <person name="LaButti K."/>
            <person name="Riley R."/>
            <person name="Lipzen A."/>
            <person name="Clum A."/>
            <person name="Drula E."/>
            <person name="Henrissat B."/>
            <person name="Kohler A."/>
            <person name="Grigoriev I.V."/>
            <person name="Martin F.M."/>
            <person name="Hacquard S."/>
        </authorList>
    </citation>
    <scope>NUCLEOTIDE SEQUENCE [LARGE SCALE GENOMIC DNA]</scope>
    <source>
        <strain evidence="2 3">MPI-CAGE-CH-0241</strain>
    </source>
</reference>
<dbReference type="AlphaFoldDB" id="A0A9P8WIV7"/>
<sequence>MLQPAIRQMTASPPIPAATSTSFPESSLQPSPKLQPRRKLPLLLTTLPLTGPALPTSTWLQSPSLHTRTTLAQYSHAPRFSSHNQLPAPLQPPSTIYEWDFTNQLKPSLLRPVSVTKPPPGPFPPSPENPGPCHRLPTNPTSFEAQALLLYLRHSRITPFSNLLLSHFPQPGFLLIP</sequence>
<proteinExistence type="predicted"/>
<dbReference type="EMBL" id="JAGPYM010000001">
    <property type="protein sequence ID" value="KAH6900296.1"/>
    <property type="molecule type" value="Genomic_DNA"/>
</dbReference>
<keyword evidence="3" id="KW-1185">Reference proteome</keyword>
<evidence type="ECO:0000313" key="2">
    <source>
        <dbReference type="EMBL" id="KAH6900296.1"/>
    </source>
</evidence>
<gene>
    <name evidence="2" type="ORF">B0T10DRAFT_22948</name>
</gene>
<feature type="compositionally biased region" description="Polar residues" evidence="1">
    <location>
        <begin position="18"/>
        <end position="29"/>
    </location>
</feature>
<protein>
    <submittedName>
        <fullName evidence="2">Uncharacterized protein</fullName>
    </submittedName>
</protein>
<comment type="caution">
    <text evidence="2">The sequence shown here is derived from an EMBL/GenBank/DDBJ whole genome shotgun (WGS) entry which is preliminary data.</text>
</comment>